<dbReference type="EMBL" id="GBIH01000554">
    <property type="protein sequence ID" value="JAC94156.1"/>
    <property type="molecule type" value="mRNA"/>
</dbReference>
<dbReference type="AlphaFoldDB" id="A0A090XB16"/>
<protein>
    <submittedName>
        <fullName evidence="1">Putative cytochrome</fullName>
    </submittedName>
</protein>
<organism evidence="1">
    <name type="scientific">Ixodes ricinus</name>
    <name type="common">Common tick</name>
    <name type="synonym">Acarus ricinus</name>
    <dbReference type="NCBI Taxonomy" id="34613"/>
    <lineage>
        <taxon>Eukaryota</taxon>
        <taxon>Metazoa</taxon>
        <taxon>Ecdysozoa</taxon>
        <taxon>Arthropoda</taxon>
        <taxon>Chelicerata</taxon>
        <taxon>Arachnida</taxon>
        <taxon>Acari</taxon>
        <taxon>Parasitiformes</taxon>
        <taxon>Ixodida</taxon>
        <taxon>Ixodoidea</taxon>
        <taxon>Ixodidae</taxon>
        <taxon>Ixodinae</taxon>
        <taxon>Ixodes</taxon>
    </lineage>
</organism>
<evidence type="ECO:0000313" key="1">
    <source>
        <dbReference type="EMBL" id="JAC94156.1"/>
    </source>
</evidence>
<reference evidence="1" key="1">
    <citation type="journal article" date="2015" name="PLoS Negl. Trop. Dis.">
        <title>Deep Sequencing Analysis of the Ixodes ricinus Haemocytome.</title>
        <authorList>
            <person name="Kotsyfakis M."/>
            <person name="Kopacek P."/>
            <person name="Franta Z."/>
            <person name="Pedra J.H."/>
            <person name="Ribeiro J.M."/>
        </authorList>
    </citation>
    <scope>NUCLEOTIDE SEQUENCE</scope>
</reference>
<proteinExistence type="evidence at transcript level"/>
<name>A0A090XB16_IXORI</name>
<sequence>MSFLSEKALFFWDWRWLTTALSFPALLSRGAILSQGGQVPERPIPAARCRKSSGTQEYQRALQGCQQLVSEMRRPNHTVDGREANGCAQHTQTREGSVTLKRRHEFSWTFLPPKWRNSRDKETTTLCLRTIIQPGKPCGSWH</sequence>
<accession>A0A090XB16</accession>